<gene>
    <name evidence="1" type="ORF">GCM10017621_29160</name>
</gene>
<reference evidence="1" key="2">
    <citation type="submission" date="2023-01" db="EMBL/GenBank/DDBJ databases">
        <authorList>
            <person name="Sun Q."/>
            <person name="Evtushenko L."/>
        </authorList>
    </citation>
    <scope>NUCLEOTIDE SEQUENCE</scope>
    <source>
        <strain evidence="1">VKM B-1513</strain>
    </source>
</reference>
<evidence type="ECO:0000313" key="1">
    <source>
        <dbReference type="EMBL" id="GLK53408.1"/>
    </source>
</evidence>
<protein>
    <submittedName>
        <fullName evidence="1">Uncharacterized protein</fullName>
    </submittedName>
</protein>
<dbReference type="AlphaFoldDB" id="A0A9W6INS6"/>
<dbReference type="EMBL" id="BSFE01000010">
    <property type="protein sequence ID" value="GLK53408.1"/>
    <property type="molecule type" value="Genomic_DNA"/>
</dbReference>
<keyword evidence="2" id="KW-1185">Reference proteome</keyword>
<proteinExistence type="predicted"/>
<sequence length="66" mass="6990">MKPAGAGIKGNRSGRRENICPVAYGAPVPSSHFARYALSGRMLNLDSALSSQSDLREACACRPVRA</sequence>
<evidence type="ECO:0000313" key="2">
    <source>
        <dbReference type="Proteomes" id="UP001143486"/>
    </source>
</evidence>
<organism evidence="1 2">
    <name type="scientific">Maricaulis virginensis</name>
    <dbReference type="NCBI Taxonomy" id="144022"/>
    <lineage>
        <taxon>Bacteria</taxon>
        <taxon>Pseudomonadati</taxon>
        <taxon>Pseudomonadota</taxon>
        <taxon>Alphaproteobacteria</taxon>
        <taxon>Maricaulales</taxon>
        <taxon>Maricaulaceae</taxon>
        <taxon>Maricaulis</taxon>
    </lineage>
</organism>
<reference evidence="1" key="1">
    <citation type="journal article" date="2014" name="Int. J. Syst. Evol. Microbiol.">
        <title>Complete genome sequence of Corynebacterium casei LMG S-19264T (=DSM 44701T), isolated from a smear-ripened cheese.</title>
        <authorList>
            <consortium name="US DOE Joint Genome Institute (JGI-PGF)"/>
            <person name="Walter F."/>
            <person name="Albersmeier A."/>
            <person name="Kalinowski J."/>
            <person name="Ruckert C."/>
        </authorList>
    </citation>
    <scope>NUCLEOTIDE SEQUENCE</scope>
    <source>
        <strain evidence="1">VKM B-1513</strain>
    </source>
</reference>
<name>A0A9W6INS6_9PROT</name>
<comment type="caution">
    <text evidence="1">The sequence shown here is derived from an EMBL/GenBank/DDBJ whole genome shotgun (WGS) entry which is preliminary data.</text>
</comment>
<dbReference type="Proteomes" id="UP001143486">
    <property type="component" value="Unassembled WGS sequence"/>
</dbReference>
<accession>A0A9W6INS6</accession>